<accession>C5CK59</accession>
<dbReference type="HOGENOM" id="CLU_147287_0_0_4"/>
<feature type="domain" description="SnoaL-like" evidence="1">
    <location>
        <begin position="14"/>
        <end position="107"/>
    </location>
</feature>
<evidence type="ECO:0000313" key="2">
    <source>
        <dbReference type="EMBL" id="ACS21110.1"/>
    </source>
</evidence>
<dbReference type="SUPFAM" id="SSF54427">
    <property type="entry name" value="NTF2-like"/>
    <property type="match status" value="1"/>
</dbReference>
<dbReference type="eggNOG" id="COG3631">
    <property type="taxonomic scope" value="Bacteria"/>
</dbReference>
<organism evidence="2">
    <name type="scientific">Variovorax paradoxus (strain S110)</name>
    <dbReference type="NCBI Taxonomy" id="543728"/>
    <lineage>
        <taxon>Bacteria</taxon>
        <taxon>Pseudomonadati</taxon>
        <taxon>Pseudomonadota</taxon>
        <taxon>Betaproteobacteria</taxon>
        <taxon>Burkholderiales</taxon>
        <taxon>Comamonadaceae</taxon>
        <taxon>Variovorax</taxon>
    </lineage>
</organism>
<protein>
    <recommendedName>
        <fullName evidence="1">SnoaL-like domain-containing protein</fullName>
    </recommendedName>
</protein>
<proteinExistence type="predicted"/>
<dbReference type="Gene3D" id="3.10.450.50">
    <property type="match status" value="1"/>
</dbReference>
<dbReference type="InterPro" id="IPR032710">
    <property type="entry name" value="NTF2-like_dom_sf"/>
</dbReference>
<dbReference type="Pfam" id="PF12680">
    <property type="entry name" value="SnoaL_2"/>
    <property type="match status" value="1"/>
</dbReference>
<dbReference type="STRING" id="543728.Vapar_4499"/>
<dbReference type="AlphaFoldDB" id="C5CK59"/>
<sequence>MPKDHKTILATANAAIMDGDFEGFLKFCTEDTVWNFVGDTILRGKEAVREWMVVAYKEPPRFQVHHMIGDGDFVAALGEITLTDEEGNTQPHAYCDVWRFRDGKMAELQAFVVLAS</sequence>
<dbReference type="OrthoDB" id="129343at2"/>
<reference evidence="2" key="1">
    <citation type="submission" date="2009-06" db="EMBL/GenBank/DDBJ databases">
        <title>Complete sequence of chromosome 1 of Variovorax paradoxus S110.</title>
        <authorList>
            <consortium name="US DOE Joint Genome Institute"/>
            <person name="Lucas S."/>
            <person name="Copeland A."/>
            <person name="Lapidus A."/>
            <person name="Glavina del Rio T."/>
            <person name="Tice H."/>
            <person name="Bruce D."/>
            <person name="Goodwin L."/>
            <person name="Pitluck S."/>
            <person name="Chertkov O."/>
            <person name="Brettin T."/>
            <person name="Detter J.C."/>
            <person name="Han C."/>
            <person name="Larimer F."/>
            <person name="Land M."/>
            <person name="Hauser L."/>
            <person name="Kyrpides N."/>
            <person name="Ovchinnikova G."/>
            <person name="Orwin P."/>
            <person name="Leadbetter J.R."/>
            <person name="Spain J.C."/>
            <person name="Han J.I."/>
        </authorList>
    </citation>
    <scope>NUCLEOTIDE SEQUENCE</scope>
    <source>
        <strain evidence="2">S110</strain>
    </source>
</reference>
<dbReference type="KEGG" id="vap:Vapar_4499"/>
<dbReference type="InterPro" id="IPR037401">
    <property type="entry name" value="SnoaL-like"/>
</dbReference>
<name>C5CK59_VARPS</name>
<evidence type="ECO:0000259" key="1">
    <source>
        <dbReference type="Pfam" id="PF12680"/>
    </source>
</evidence>
<gene>
    <name evidence="2" type="ordered locus">Vapar_4499</name>
</gene>
<dbReference type="EMBL" id="CP001635">
    <property type="protein sequence ID" value="ACS21110.1"/>
    <property type="molecule type" value="Genomic_DNA"/>
</dbReference>